<evidence type="ECO:0000256" key="1">
    <source>
        <dbReference type="ARBA" id="ARBA00022679"/>
    </source>
</evidence>
<dbReference type="AlphaFoldDB" id="A0AA48K9Z6"/>
<dbReference type="Gene3D" id="3.30.200.20">
    <property type="entry name" value="Phosphorylase Kinase, domain 1"/>
    <property type="match status" value="1"/>
</dbReference>
<evidence type="ECO:0000256" key="2">
    <source>
        <dbReference type="ARBA" id="ARBA00022741"/>
    </source>
</evidence>
<dbReference type="InterPro" id="IPR000719">
    <property type="entry name" value="Prot_kinase_dom"/>
</dbReference>
<reference evidence="8" key="1">
    <citation type="journal article" date="2023" name="Int. J. Syst. Evol. Microbiol.">
        <title>Mesoterricola silvestris gen. nov., sp. nov., Mesoterricola sediminis sp. nov., Geothrix oryzae sp. nov., Geothrix edaphica sp. nov., Geothrix rubra sp. nov., and Geothrix limicola sp. nov., six novel members of Acidobacteriota isolated from soils.</title>
        <authorList>
            <person name="Itoh H."/>
            <person name="Sugisawa Y."/>
            <person name="Mise K."/>
            <person name="Xu Z."/>
            <person name="Kuniyasu M."/>
            <person name="Ushijima N."/>
            <person name="Kawano K."/>
            <person name="Kobayashi E."/>
            <person name="Shiratori Y."/>
            <person name="Masuda Y."/>
            <person name="Senoo K."/>
        </authorList>
    </citation>
    <scope>NUCLEOTIDE SEQUENCE [LARGE SCALE GENOMIC DNA]</scope>
    <source>
        <strain evidence="8">W79</strain>
    </source>
</reference>
<accession>A0AA48K9Z6</accession>
<dbReference type="InterPro" id="IPR011990">
    <property type="entry name" value="TPR-like_helical_dom_sf"/>
</dbReference>
<organism evidence="7 8">
    <name type="scientific">Mesoterricola silvestris</name>
    <dbReference type="NCBI Taxonomy" id="2927979"/>
    <lineage>
        <taxon>Bacteria</taxon>
        <taxon>Pseudomonadati</taxon>
        <taxon>Acidobacteriota</taxon>
        <taxon>Holophagae</taxon>
        <taxon>Holophagales</taxon>
        <taxon>Holophagaceae</taxon>
        <taxon>Mesoterricola</taxon>
    </lineage>
</organism>
<dbReference type="PROSITE" id="PS50011">
    <property type="entry name" value="PROTEIN_KINASE_DOM"/>
    <property type="match status" value="1"/>
</dbReference>
<protein>
    <recommendedName>
        <fullName evidence="6">Protein kinase domain-containing protein</fullName>
    </recommendedName>
</protein>
<gene>
    <name evidence="7" type="ORF">METEAL_19910</name>
</gene>
<keyword evidence="8" id="KW-1185">Reference proteome</keyword>
<dbReference type="EMBL" id="AP027080">
    <property type="protein sequence ID" value="BDU72817.1"/>
    <property type="molecule type" value="Genomic_DNA"/>
</dbReference>
<dbReference type="CDD" id="cd14014">
    <property type="entry name" value="STKc_PknB_like"/>
    <property type="match status" value="1"/>
</dbReference>
<dbReference type="GO" id="GO:0005524">
    <property type="term" value="F:ATP binding"/>
    <property type="evidence" value="ECO:0007669"/>
    <property type="project" value="UniProtKB-UniRule"/>
</dbReference>
<dbReference type="PROSITE" id="PS00107">
    <property type="entry name" value="PROTEIN_KINASE_ATP"/>
    <property type="match status" value="1"/>
</dbReference>
<evidence type="ECO:0000313" key="8">
    <source>
        <dbReference type="Proteomes" id="UP001238179"/>
    </source>
</evidence>
<dbReference type="InterPro" id="IPR008271">
    <property type="entry name" value="Ser/Thr_kinase_AS"/>
</dbReference>
<dbReference type="RefSeq" id="WP_316415729.1">
    <property type="nucleotide sequence ID" value="NZ_AP027080.1"/>
</dbReference>
<evidence type="ECO:0000256" key="3">
    <source>
        <dbReference type="ARBA" id="ARBA00022777"/>
    </source>
</evidence>
<dbReference type="Pfam" id="PF00069">
    <property type="entry name" value="Pkinase"/>
    <property type="match status" value="1"/>
</dbReference>
<dbReference type="Proteomes" id="UP001238179">
    <property type="component" value="Chromosome"/>
</dbReference>
<evidence type="ECO:0000256" key="5">
    <source>
        <dbReference type="PROSITE-ProRule" id="PRU10141"/>
    </source>
</evidence>
<dbReference type="InterPro" id="IPR017441">
    <property type="entry name" value="Protein_kinase_ATP_BS"/>
</dbReference>
<evidence type="ECO:0000313" key="7">
    <source>
        <dbReference type="EMBL" id="BDU72817.1"/>
    </source>
</evidence>
<dbReference type="GO" id="GO:0004674">
    <property type="term" value="F:protein serine/threonine kinase activity"/>
    <property type="evidence" value="ECO:0007669"/>
    <property type="project" value="TreeGrafter"/>
</dbReference>
<dbReference type="Gene3D" id="1.10.510.10">
    <property type="entry name" value="Transferase(Phosphotransferase) domain 1"/>
    <property type="match status" value="1"/>
</dbReference>
<keyword evidence="4 5" id="KW-0067">ATP-binding</keyword>
<keyword evidence="3" id="KW-0418">Kinase</keyword>
<dbReference type="SUPFAM" id="SSF56112">
    <property type="entry name" value="Protein kinase-like (PK-like)"/>
    <property type="match status" value="1"/>
</dbReference>
<feature type="binding site" evidence="5">
    <location>
        <position position="52"/>
    </location>
    <ligand>
        <name>ATP</name>
        <dbReference type="ChEBI" id="CHEBI:30616"/>
    </ligand>
</feature>
<proteinExistence type="predicted"/>
<feature type="domain" description="Protein kinase" evidence="6">
    <location>
        <begin position="23"/>
        <end position="278"/>
    </location>
</feature>
<evidence type="ECO:0000256" key="4">
    <source>
        <dbReference type="ARBA" id="ARBA00022840"/>
    </source>
</evidence>
<sequence>MPPPALNLQPMWLDAQCPRLGRYVLGPLLGKGGMGEVMEGWDLVLHRVVALKVLRNMEPTAVIRFMHEAQVHARVAHPNICRVYDVEVSDGTVMISMQLVRGLNLEQARGELATEEAVTLLAQVAEGVHAAHRLKLIHRDLKPSNILLERGDDGRWVPYICDFGLALALDEPAFTAGNGIIGTPAYMAPEQFRGDRSRIGPATDVYCLGGTLHYLLYGRPPGGSVATSGGPVPKKRAIELPQNREVPRDLRSILVKCLQPDAGLRYGTAAGLAEDLWAFRNGEKVDASLPGPLGRLWRRWRSRAAAVLPYALGAGGLLCGSAATALGLGLAQSRAATLAHRFQVETRQMELDLRLERAQPPHDLRPALARVRSRMDALRAEMKALGPAASGPGHLALAQACLVLRDFGRARAEAEQAWEAGDRGPASARVLACALGTEAALGEGGGPPPEPGRLEALFHRGRGLASEGETYGQALMARVRRDDLKAAAEGLAEAKANPWRVEASALACASLGTLGQAAMEGGDFPGAQARFDEALDVARRALALAPSDGLAHHATLVSARNLAALQLDQGRLGLGTLAPWEAQCRQALERDPGDPRLQDDWLGLRILKVLRLRDLGQDGRRDLDEAMIFQGTRLKEPLTRALATDRMAVLWLQAQAAFQRGEEPGPALGEALRSPDPAPLLFLDLRREALILKARAEAARNLDPRPSLDEALARVPLTDHPAWTASQSACEAWLVRAAWEAAHGQDAAASLRRARTHLNAALQLNPGSVRGRALEARLRGRP</sequence>
<keyword evidence="2 5" id="KW-0547">Nucleotide-binding</keyword>
<evidence type="ECO:0000259" key="6">
    <source>
        <dbReference type="PROSITE" id="PS50011"/>
    </source>
</evidence>
<dbReference type="InterPro" id="IPR011009">
    <property type="entry name" value="Kinase-like_dom_sf"/>
</dbReference>
<dbReference type="PANTHER" id="PTHR43289">
    <property type="entry name" value="MITOGEN-ACTIVATED PROTEIN KINASE KINASE KINASE 20-RELATED"/>
    <property type="match status" value="1"/>
</dbReference>
<dbReference type="PANTHER" id="PTHR43289:SF6">
    <property type="entry name" value="SERINE_THREONINE-PROTEIN KINASE NEKL-3"/>
    <property type="match status" value="1"/>
</dbReference>
<dbReference type="PROSITE" id="PS00108">
    <property type="entry name" value="PROTEIN_KINASE_ST"/>
    <property type="match status" value="1"/>
</dbReference>
<keyword evidence="1" id="KW-0808">Transferase</keyword>
<name>A0AA48K9Z6_9BACT</name>
<dbReference type="KEGG" id="msil:METEAL_19910"/>
<dbReference type="Gene3D" id="1.25.40.10">
    <property type="entry name" value="Tetratricopeptide repeat domain"/>
    <property type="match status" value="1"/>
</dbReference>
<dbReference type="SMART" id="SM00220">
    <property type="entry name" value="S_TKc"/>
    <property type="match status" value="1"/>
</dbReference>